<dbReference type="Proteomes" id="UP000794436">
    <property type="component" value="Unassembled WGS sequence"/>
</dbReference>
<dbReference type="Gene3D" id="2.40.10.10">
    <property type="entry name" value="Trypsin-like serine proteases"/>
    <property type="match status" value="2"/>
</dbReference>
<dbReference type="InterPro" id="IPR009003">
    <property type="entry name" value="Peptidase_S1_PA"/>
</dbReference>
<accession>A0A8K1C6B5</accession>
<dbReference type="InterPro" id="IPR043504">
    <property type="entry name" value="Peptidase_S1_PA_chymotrypsin"/>
</dbReference>
<sequence>MFKKAAFAAVIAFAALTTSATAWSDAFSNGLPVNEKGILQVGTNEAADITVAAGVSREDVLSYPGATYIAVKFDAFNLPEGDEVVVRSPDSTVSYKYTGKGRGDDGSFYSTFIPGDKAVVEYVSRNKEDVTRFGYTIPAFARGYQPRPVESICGKDDSVPAKCYANSTSLGAELPLAYERSQTVARLLIGGTSLCTGWLAGSDGHMITNEHCIEEASSAAKIDIEFEAESASCEDKCETQLGCKGTVVATTSTFVTNDKTIDYAVIKLPESADLKKYGYLQLRESGPVVKETIYIPQHPVGWAKRIAAKIDSGADATVESVGVTLSCGNNQVGYSADTQGGSSGSPLLAKTDNNVVALHHCGGCSNQAVDIRDVIADLKSKNIVINNLIAGSNGPTPLPTSQTPAPTSQTPAPTTKTPAPTTKTPAPTTKTPAPTTKTPAPTTKTPAPTTKAPTNCSDFGFFSCPAECNWSWSSWSCEA</sequence>
<evidence type="ECO:0000256" key="2">
    <source>
        <dbReference type="SAM" id="MobiDB-lite"/>
    </source>
</evidence>
<proteinExistence type="predicted"/>
<gene>
    <name evidence="4" type="ORF">Poli38472_006857</name>
</gene>
<dbReference type="EMBL" id="SPLM01000145">
    <property type="protein sequence ID" value="TMW56847.1"/>
    <property type="molecule type" value="Genomic_DNA"/>
</dbReference>
<feature type="region of interest" description="Disordered" evidence="2">
    <location>
        <begin position="390"/>
        <end position="451"/>
    </location>
</feature>
<dbReference type="OrthoDB" id="62371at2759"/>
<feature type="chain" id="PRO_5035464544" description="Serine protease" evidence="3">
    <location>
        <begin position="23"/>
        <end position="479"/>
    </location>
</feature>
<dbReference type="PANTHER" id="PTHR36234:SF5">
    <property type="entry name" value="LYSYL ENDOPEPTIDASE"/>
    <property type="match status" value="1"/>
</dbReference>
<keyword evidence="3" id="KW-0732">Signal</keyword>
<evidence type="ECO:0000313" key="4">
    <source>
        <dbReference type="EMBL" id="TMW56847.1"/>
    </source>
</evidence>
<evidence type="ECO:0000313" key="5">
    <source>
        <dbReference type="Proteomes" id="UP000794436"/>
    </source>
</evidence>
<reference evidence="4" key="1">
    <citation type="submission" date="2019-03" db="EMBL/GenBank/DDBJ databases">
        <title>Long read genome sequence of the mycoparasitic Pythium oligandrum ATCC 38472 isolated from sugarbeet rhizosphere.</title>
        <authorList>
            <person name="Gaulin E."/>
        </authorList>
    </citation>
    <scope>NUCLEOTIDE SEQUENCE</scope>
    <source>
        <strain evidence="4">ATCC 38472_TT</strain>
    </source>
</reference>
<keyword evidence="1" id="KW-0843">Virulence</keyword>
<evidence type="ECO:0000256" key="3">
    <source>
        <dbReference type="SAM" id="SignalP"/>
    </source>
</evidence>
<dbReference type="Pfam" id="PF13365">
    <property type="entry name" value="Trypsin_2"/>
    <property type="match status" value="1"/>
</dbReference>
<feature type="signal peptide" evidence="3">
    <location>
        <begin position="1"/>
        <end position="22"/>
    </location>
</feature>
<protein>
    <recommendedName>
        <fullName evidence="6">Serine protease</fullName>
    </recommendedName>
</protein>
<dbReference type="AlphaFoldDB" id="A0A8K1C6B5"/>
<comment type="caution">
    <text evidence="4">The sequence shown here is derived from an EMBL/GenBank/DDBJ whole genome shotgun (WGS) entry which is preliminary data.</text>
</comment>
<feature type="compositionally biased region" description="Low complexity" evidence="2">
    <location>
        <begin position="399"/>
        <end position="451"/>
    </location>
</feature>
<name>A0A8K1C6B5_PYTOL</name>
<keyword evidence="5" id="KW-1185">Reference proteome</keyword>
<dbReference type="SUPFAM" id="SSF50494">
    <property type="entry name" value="Trypsin-like serine proteases"/>
    <property type="match status" value="1"/>
</dbReference>
<organism evidence="4 5">
    <name type="scientific">Pythium oligandrum</name>
    <name type="common">Mycoparasitic fungus</name>
    <dbReference type="NCBI Taxonomy" id="41045"/>
    <lineage>
        <taxon>Eukaryota</taxon>
        <taxon>Sar</taxon>
        <taxon>Stramenopiles</taxon>
        <taxon>Oomycota</taxon>
        <taxon>Peronosporomycetes</taxon>
        <taxon>Pythiales</taxon>
        <taxon>Pythiaceae</taxon>
        <taxon>Pythium</taxon>
    </lineage>
</organism>
<evidence type="ECO:0000256" key="1">
    <source>
        <dbReference type="ARBA" id="ARBA00023026"/>
    </source>
</evidence>
<dbReference type="PANTHER" id="PTHR36234">
    <property type="entry name" value="LYSYL ENDOPEPTIDASE"/>
    <property type="match status" value="1"/>
</dbReference>
<evidence type="ECO:0008006" key="6">
    <source>
        <dbReference type="Google" id="ProtNLM"/>
    </source>
</evidence>